<dbReference type="RefSeq" id="WP_015651289.1">
    <property type="nucleotide sequence ID" value="NC_020506.1"/>
</dbReference>
<accession>M1UYZ3</accession>
<dbReference type="Proteomes" id="UP000011760">
    <property type="component" value="Chromosome"/>
</dbReference>
<evidence type="ECO:0000313" key="1">
    <source>
        <dbReference type="EMBL" id="AGG66858.1"/>
    </source>
</evidence>
<organism evidence="1 2">
    <name type="scientific">Corynebacterium callunae DSM 20147</name>
    <dbReference type="NCBI Taxonomy" id="1121353"/>
    <lineage>
        <taxon>Bacteria</taxon>
        <taxon>Bacillati</taxon>
        <taxon>Actinomycetota</taxon>
        <taxon>Actinomycetes</taxon>
        <taxon>Mycobacteriales</taxon>
        <taxon>Corynebacteriaceae</taxon>
        <taxon>Corynebacterium</taxon>
    </lineage>
</organism>
<dbReference type="PATRIC" id="fig|1121353.3.peg.1444"/>
<dbReference type="OrthoDB" id="4544649at2"/>
<protein>
    <submittedName>
        <fullName evidence="1">Uncharacterized protein</fullName>
    </submittedName>
</protein>
<proteinExistence type="predicted"/>
<evidence type="ECO:0000313" key="2">
    <source>
        <dbReference type="Proteomes" id="UP000011760"/>
    </source>
</evidence>
<dbReference type="AlphaFoldDB" id="M1UYZ3"/>
<name>M1UYZ3_9CORY</name>
<sequence length="317" mass="35505">MKQSAGLKVTQGCANLRQGDIILLPELLIPAEEIGRSEKLETPEGVAIISQTCDVVQSSKSYCLVAPVLIDLSDRAKKDADKGRKPLHLYLKNSDGIEQVVNLEKAISIPKVQLEGQPVTSRIDGGASGKAARQLSWRITRAFGRFPFPDEVYPAFRKLREKVQSSSGKNGNFSRVLDLVQDIRVSADQWERPGRNLTLYVIVSEELLSPIEDLDDEWEWNAEAIKGAQVNDETNKLTLDRICELILNNLDSDPNALTKLWNRFEDVLQSTLLIMDEGREVNSFQAVVLADTEMNLRMYKQTESLDLEVLSHSQINS</sequence>
<keyword evidence="2" id="KW-1185">Reference proteome</keyword>
<dbReference type="KEGG" id="ccn:H924_07080"/>
<reference evidence="1 2" key="1">
    <citation type="submission" date="2013-02" db="EMBL/GenBank/DDBJ databases">
        <title>The complete genome sequence of Corynebacterium callunae DSM 20147.</title>
        <authorList>
            <person name="Ruckert C."/>
            <person name="Albersmeier A."/>
            <person name="Kalinowski J."/>
        </authorList>
    </citation>
    <scope>NUCLEOTIDE SEQUENCE [LARGE SCALE GENOMIC DNA]</scope>
    <source>
        <strain evidence="1 2">DSM 20147</strain>
    </source>
</reference>
<dbReference type="HOGENOM" id="CLU_868638_0_0_11"/>
<gene>
    <name evidence="1" type="ORF">H924_07080</name>
</gene>
<dbReference type="STRING" id="1121353.H924_07080"/>
<dbReference type="EMBL" id="CP004354">
    <property type="protein sequence ID" value="AGG66858.1"/>
    <property type="molecule type" value="Genomic_DNA"/>
</dbReference>
<dbReference type="eggNOG" id="ENOG5033FK1">
    <property type="taxonomic scope" value="Bacteria"/>
</dbReference>